<comment type="subcellular location">
    <subcellularLocation>
        <location evidence="4">Golgi apparatus</location>
        <location evidence="4">trans-Golgi network</location>
    </subcellularLocation>
</comment>
<evidence type="ECO:0000256" key="5">
    <source>
        <dbReference type="SAM" id="MobiDB-lite"/>
    </source>
</evidence>
<dbReference type="GO" id="GO:0007041">
    <property type="term" value="P:lysosomal transport"/>
    <property type="evidence" value="ECO:0007669"/>
    <property type="project" value="TreeGrafter"/>
</dbReference>
<evidence type="ECO:0000259" key="6">
    <source>
        <dbReference type="Pfam" id="PF15469"/>
    </source>
</evidence>
<dbReference type="EMBL" id="OC005865">
    <property type="protein sequence ID" value="CAD7265711.1"/>
    <property type="molecule type" value="Genomic_DNA"/>
</dbReference>
<dbReference type="GO" id="GO:0007030">
    <property type="term" value="P:Golgi organization"/>
    <property type="evidence" value="ECO:0007669"/>
    <property type="project" value="UniProtKB-UniRule"/>
</dbReference>
<dbReference type="InterPro" id="IPR039481">
    <property type="entry name" value="EXOC2/Sec5_N_dom"/>
</dbReference>
<dbReference type="GO" id="GO:1990745">
    <property type="term" value="C:EARP complex"/>
    <property type="evidence" value="ECO:0007669"/>
    <property type="project" value="TreeGrafter"/>
</dbReference>
<keyword evidence="4" id="KW-0445">Lipid transport</keyword>
<feature type="region of interest" description="Disordered" evidence="5">
    <location>
        <begin position="850"/>
        <end position="873"/>
    </location>
</feature>
<feature type="region of interest" description="Disordered" evidence="5">
    <location>
        <begin position="710"/>
        <end position="729"/>
    </location>
</feature>
<comment type="subunit">
    <text evidence="4">Component of the Golgi-associated retrograde protein (GARP) complex.</text>
</comment>
<comment type="function">
    <text evidence="4">Acts as component of the GARP complex that is involved in retrograde transport from early and late endosomes to the trans-Golgi network (TGN).</text>
</comment>
<dbReference type="GO" id="GO:0016020">
    <property type="term" value="C:membrane"/>
    <property type="evidence" value="ECO:0007669"/>
    <property type="project" value="TreeGrafter"/>
</dbReference>
<sequence length="991" mass="112289">MEECTLKQIMDQESEIVHDTQSLHSDMQTLVYENYNKFIAGTDTIRKLSVSTKEAMGLLYVRRHPLVLQDAELMMKNDFKKMEDEMDLLAKNMESITSFSEQISCTLQDTRQKITKLSGVHSLLKRLQFLFKLPAKLKDRMQDGQYAQAVQEYIHARRVLHHYSNMPSFQGIQADCEAIVEELKLKLREQFKSKDATAKELAESVDLLLQLKEPASSLCAEFLSHASTRLTEQLTSLQSMDNQAGNNHFFLSYRLKIYPHILNRRLCDDGPSPAIDQCYCLTRTSWSLWTKEVLGSSVISVSWWPLTTTCSSNGHEERWTLKTVHPTEIRTSISPSSAVELNTTSALANYATEYYFPLSDDLDNFAVSQLSIISSSVTTWTTLPDDLDNFAVSQLSIISPPSDDLDNFAVSQLSSFVSGNMERYFQLVQERIEKEQDGGDTAVLVRALDRFHRRLQAMSTLFTHSDFARTGTDIVLRAGRRQCRFHLQTLKIYFSDTLSRVRQTLAAPKLISQDGDSSSSLSELLTSLVLATVEKVKGILQDLLLFSQPDLTFGLKPHFREGFCVDNVREELVVGFLHHLTATARSFCNIGENKSPPALLLLLSKMCLEFEGSSVHYLLSQTDEWFNIEDRSKSGILTTEEEICSNMRAAAQELLNHYVRTQGLGVSQMLRKSVETRDWLHTIEPRTVRAVMKRVVEDIAAVDSQVGALYEEGQRTEHSSDSSRRTHSTPSRSLALELLYQDKGPVTYMTLAIPFWSSRCLICPSPASVSVSRHAYRSNWSTYTPSHLDSSLVTNMQKLFSERIEIFSSVEFSKVSVLTGIIKISLKGMHSADTGIEKFESEEVKPHLRGGRVENHLGKTTPSSPDRDSNLDLPVLSSRAQHDKRVSQLRHRGPPTSLAWLANALVELSSIAEDEEIETFLECVRLRTFSRYGLQQIQVDTHYLQLYLWRFVTDENLVHFLLDEILGSAVHRCLEPVLMEPSVVDIICERG</sequence>
<evidence type="ECO:0000256" key="3">
    <source>
        <dbReference type="ARBA" id="ARBA00022448"/>
    </source>
</evidence>
<dbReference type="GO" id="GO:0048193">
    <property type="term" value="P:Golgi vesicle transport"/>
    <property type="evidence" value="ECO:0007669"/>
    <property type="project" value="TreeGrafter"/>
</dbReference>
<dbReference type="GO" id="GO:0032456">
    <property type="term" value="P:endocytic recycling"/>
    <property type="evidence" value="ECO:0007669"/>
    <property type="project" value="TreeGrafter"/>
</dbReference>
<dbReference type="GO" id="GO:0042147">
    <property type="term" value="P:retrograde transport, endosome to Golgi"/>
    <property type="evidence" value="ECO:0007669"/>
    <property type="project" value="UniProtKB-UniRule"/>
</dbReference>
<protein>
    <recommendedName>
        <fullName evidence="2 4">Vacuolar protein sorting-associated protein 51 homolog</fullName>
    </recommendedName>
</protein>
<evidence type="ECO:0000256" key="1">
    <source>
        <dbReference type="ARBA" id="ARBA00006080"/>
    </source>
</evidence>
<name>A0A7R9B3J9_TIMSH</name>
<gene>
    <name evidence="7" type="ORF">TSIB3V08_LOCUS9741</name>
</gene>
<keyword evidence="4" id="KW-0333">Golgi apparatus</keyword>
<proteinExistence type="inferred from homology"/>
<evidence type="ECO:0000256" key="4">
    <source>
        <dbReference type="RuleBase" id="RU368010"/>
    </source>
</evidence>
<dbReference type="PANTHER" id="PTHR15954:SF4">
    <property type="entry name" value="VACUOLAR PROTEIN SORTING-ASSOCIATED PROTEIN 51 HOMOLOG"/>
    <property type="match status" value="1"/>
</dbReference>
<comment type="similarity">
    <text evidence="1 4">Belongs to the VPS51 family.</text>
</comment>
<dbReference type="Pfam" id="PF15469">
    <property type="entry name" value="Sec5"/>
    <property type="match status" value="1"/>
</dbReference>
<dbReference type="GO" id="GO:0000938">
    <property type="term" value="C:GARP complex"/>
    <property type="evidence" value="ECO:0007669"/>
    <property type="project" value="UniProtKB-UniRule"/>
</dbReference>
<dbReference type="AlphaFoldDB" id="A0A7R9B3J9"/>
<dbReference type="PANTHER" id="PTHR15954">
    <property type="entry name" value="VACUOLAR PROTEIN SORTING-ASSOCIATED PROTEIN 51 HOMOLOG"/>
    <property type="match status" value="1"/>
</dbReference>
<organism evidence="7">
    <name type="scientific">Timema shepardi</name>
    <name type="common">Walking stick</name>
    <dbReference type="NCBI Taxonomy" id="629360"/>
    <lineage>
        <taxon>Eukaryota</taxon>
        <taxon>Metazoa</taxon>
        <taxon>Ecdysozoa</taxon>
        <taxon>Arthropoda</taxon>
        <taxon>Hexapoda</taxon>
        <taxon>Insecta</taxon>
        <taxon>Pterygota</taxon>
        <taxon>Neoptera</taxon>
        <taxon>Polyneoptera</taxon>
        <taxon>Phasmatodea</taxon>
        <taxon>Timematodea</taxon>
        <taxon>Timematoidea</taxon>
        <taxon>Timematidae</taxon>
        <taxon>Timema</taxon>
    </lineage>
</organism>
<dbReference type="GO" id="GO:0015031">
    <property type="term" value="P:protein transport"/>
    <property type="evidence" value="ECO:0007669"/>
    <property type="project" value="UniProtKB-UniRule"/>
</dbReference>
<keyword evidence="3 4" id="KW-0813">Transport</keyword>
<reference evidence="7" key="1">
    <citation type="submission" date="2020-11" db="EMBL/GenBank/DDBJ databases">
        <authorList>
            <person name="Tran Van P."/>
        </authorList>
    </citation>
    <scope>NUCLEOTIDE SEQUENCE</scope>
</reference>
<feature type="compositionally biased region" description="Basic and acidic residues" evidence="5">
    <location>
        <begin position="712"/>
        <end position="724"/>
    </location>
</feature>
<feature type="domain" description="Exocyst complex component EXOC2/Sec5 N-terminal" evidence="6">
    <location>
        <begin position="21"/>
        <end position="239"/>
    </location>
</feature>
<evidence type="ECO:0000256" key="2">
    <source>
        <dbReference type="ARBA" id="ARBA00016122"/>
    </source>
</evidence>
<dbReference type="GO" id="GO:0005829">
    <property type="term" value="C:cytosol"/>
    <property type="evidence" value="ECO:0007669"/>
    <property type="project" value="GOC"/>
</dbReference>
<keyword evidence="4" id="KW-0653">Protein transport</keyword>
<dbReference type="GO" id="GO:0006869">
    <property type="term" value="P:lipid transport"/>
    <property type="evidence" value="ECO:0007669"/>
    <property type="project" value="UniProtKB-UniRule"/>
</dbReference>
<evidence type="ECO:0000313" key="7">
    <source>
        <dbReference type="EMBL" id="CAD7265711.1"/>
    </source>
</evidence>
<dbReference type="InterPro" id="IPR014812">
    <property type="entry name" value="Vps51"/>
</dbReference>
<accession>A0A7R9B3J9</accession>